<dbReference type="InterPro" id="IPR001633">
    <property type="entry name" value="EAL_dom"/>
</dbReference>
<dbReference type="Proteomes" id="UP001141950">
    <property type="component" value="Unassembled WGS sequence"/>
</dbReference>
<dbReference type="CDD" id="cd01949">
    <property type="entry name" value="GGDEF"/>
    <property type="match status" value="1"/>
</dbReference>
<evidence type="ECO:0000313" key="4">
    <source>
        <dbReference type="EMBL" id="MCR2807020.1"/>
    </source>
</evidence>
<keyword evidence="5" id="KW-1185">Reference proteome</keyword>
<feature type="transmembrane region" description="Helical" evidence="1">
    <location>
        <begin position="66"/>
        <end position="92"/>
    </location>
</feature>
<dbReference type="InterPro" id="IPR035919">
    <property type="entry name" value="EAL_sf"/>
</dbReference>
<dbReference type="Pfam" id="PF00563">
    <property type="entry name" value="EAL"/>
    <property type="match status" value="1"/>
</dbReference>
<reference evidence="4" key="1">
    <citation type="submission" date="2022-08" db="EMBL/GenBank/DDBJ databases">
        <title>The genomic sequence of strain Paenibacillus sp. SCIV0701.</title>
        <authorList>
            <person name="Zhao H."/>
        </authorList>
    </citation>
    <scope>NUCLEOTIDE SEQUENCE</scope>
    <source>
        <strain evidence="4">SCIV0701</strain>
    </source>
</reference>
<dbReference type="CDD" id="cd01948">
    <property type="entry name" value="EAL"/>
    <property type="match status" value="1"/>
</dbReference>
<dbReference type="PANTHER" id="PTHR44757:SF2">
    <property type="entry name" value="BIOFILM ARCHITECTURE MAINTENANCE PROTEIN MBAA"/>
    <property type="match status" value="1"/>
</dbReference>
<dbReference type="SMART" id="SM00052">
    <property type="entry name" value="EAL"/>
    <property type="match status" value="1"/>
</dbReference>
<keyword evidence="1" id="KW-0472">Membrane</keyword>
<sequence>MRNSFAASHRIRSWLFMAGTASLALVTASQQLQLIYGITFVFTNLFIMLLYRLFGLRTALPVAAAAYGAAVLAFHIPLFVLIFLMEVCWVTLLHKKTKRSPLKLNVWFWAACGLPLILLACLLSGPFDATEFVLLFFLSAVNGLFNVLLSEIIYYFVPIKRLLKRESSMRAPIPFRMALLNASIAIVAVPFLLIMMISGWKAYDASLHMAGQIAGSTTSILSEELSHWSEEELLGIRLRNRIQLAHLHDLLDRHADYRRYHLTLANEDRIPLASTMALEEFKAWKPKRFAMESIEDHGFRIEMPRQSAVQLLPTERWRDANYVYKAKLDSLPLTLSVIFPVSSYKDHIFQEYIYYLTSLLVSAAIAAGLALGMNRWLSQGLMQLAGSTTNLPDKLKQRVAMEWPVSGILEVNSVVHNVKEMSNNLQLMFQESEHMNEQLRMSEEKLHHLAFYDSLTGMPNRHHFRQSLEALFAEVDGSDERIAVMFVDLNRFKQINDSLGHAAGDVLLQHVAGRFTWLADGSSQVFRLGGDEFVFVQRFRSEEAPGRLAEQICGCFNEPFELMGASFYTAASVGISLYPEHGQTIDDIVKKADIAMYVAKENGPSGYHLFDKELEDTLSEKMELENGLRNALKNQELFLEYQPKVHPNTGTPLGFEALIRWRHPVKGLISPVKFIPLAEASGIITDIDLWVFREACEQTKEWQAQGLPALPISVNLSAKHFGQPMLVERIRAILNETGVDGKSISIEITESVFIRQVEEVIDVLGRIRAMGIDISIDDFGTGYSSLSQLQRLPISVVKLDRTFISGADKDALKSSIVKAVIELAHSMGLKVVAEGIETEEERSFFEELNCDELQGYYFSKPLPRERLELYIKTHFNAD</sequence>
<dbReference type="InterPro" id="IPR043128">
    <property type="entry name" value="Rev_trsase/Diguanyl_cyclase"/>
</dbReference>
<evidence type="ECO:0000256" key="1">
    <source>
        <dbReference type="SAM" id="Phobius"/>
    </source>
</evidence>
<proteinExistence type="predicted"/>
<gene>
    <name evidence="4" type="ORF">NQZ67_24340</name>
</gene>
<dbReference type="RefSeq" id="WP_257451099.1">
    <property type="nucleotide sequence ID" value="NZ_JANIPJ010000022.1"/>
</dbReference>
<name>A0A9X2SBF6_9BACL</name>
<dbReference type="FunFam" id="3.20.20.450:FF:000001">
    <property type="entry name" value="Cyclic di-GMP phosphodiesterase yahA"/>
    <property type="match status" value="1"/>
</dbReference>
<dbReference type="InterPro" id="IPR029787">
    <property type="entry name" value="Nucleotide_cyclase"/>
</dbReference>
<dbReference type="PROSITE" id="PS50887">
    <property type="entry name" value="GGDEF"/>
    <property type="match status" value="1"/>
</dbReference>
<dbReference type="EMBL" id="JANIPJ010000022">
    <property type="protein sequence ID" value="MCR2807020.1"/>
    <property type="molecule type" value="Genomic_DNA"/>
</dbReference>
<keyword evidence="1" id="KW-0812">Transmembrane</keyword>
<dbReference type="SMART" id="SM00267">
    <property type="entry name" value="GGDEF"/>
    <property type="match status" value="1"/>
</dbReference>
<comment type="caution">
    <text evidence="4">The sequence shown here is derived from an EMBL/GenBank/DDBJ whole genome shotgun (WGS) entry which is preliminary data.</text>
</comment>
<protein>
    <submittedName>
        <fullName evidence="4">EAL domain-containing protein</fullName>
    </submittedName>
</protein>
<evidence type="ECO:0000313" key="5">
    <source>
        <dbReference type="Proteomes" id="UP001141950"/>
    </source>
</evidence>
<dbReference type="Gene3D" id="3.30.70.270">
    <property type="match status" value="1"/>
</dbReference>
<dbReference type="PROSITE" id="PS50883">
    <property type="entry name" value="EAL"/>
    <property type="match status" value="1"/>
</dbReference>
<evidence type="ECO:0000259" key="2">
    <source>
        <dbReference type="PROSITE" id="PS50883"/>
    </source>
</evidence>
<feature type="transmembrane region" description="Helical" evidence="1">
    <location>
        <begin position="104"/>
        <end position="127"/>
    </location>
</feature>
<dbReference type="PANTHER" id="PTHR44757">
    <property type="entry name" value="DIGUANYLATE CYCLASE DGCP"/>
    <property type="match status" value="1"/>
</dbReference>
<feature type="transmembrane region" description="Helical" evidence="1">
    <location>
        <begin position="133"/>
        <end position="157"/>
    </location>
</feature>
<dbReference type="InterPro" id="IPR052155">
    <property type="entry name" value="Biofilm_reg_signaling"/>
</dbReference>
<dbReference type="Gene3D" id="3.20.20.450">
    <property type="entry name" value="EAL domain"/>
    <property type="match status" value="1"/>
</dbReference>
<dbReference type="InterPro" id="IPR000160">
    <property type="entry name" value="GGDEF_dom"/>
</dbReference>
<feature type="domain" description="EAL" evidence="2">
    <location>
        <begin position="621"/>
        <end position="875"/>
    </location>
</feature>
<feature type="transmembrane region" description="Helical" evidence="1">
    <location>
        <begin position="35"/>
        <end position="54"/>
    </location>
</feature>
<feature type="domain" description="GGDEF" evidence="3">
    <location>
        <begin position="480"/>
        <end position="612"/>
    </location>
</feature>
<feature type="transmembrane region" description="Helical" evidence="1">
    <location>
        <begin position="178"/>
        <end position="200"/>
    </location>
</feature>
<dbReference type="NCBIfam" id="TIGR00254">
    <property type="entry name" value="GGDEF"/>
    <property type="match status" value="1"/>
</dbReference>
<organism evidence="4 5">
    <name type="scientific">Paenibacillus soyae</name>
    <dbReference type="NCBI Taxonomy" id="2969249"/>
    <lineage>
        <taxon>Bacteria</taxon>
        <taxon>Bacillati</taxon>
        <taxon>Bacillota</taxon>
        <taxon>Bacilli</taxon>
        <taxon>Bacillales</taxon>
        <taxon>Paenibacillaceae</taxon>
        <taxon>Paenibacillus</taxon>
    </lineage>
</organism>
<dbReference type="Pfam" id="PF00990">
    <property type="entry name" value="GGDEF"/>
    <property type="match status" value="1"/>
</dbReference>
<dbReference type="SUPFAM" id="SSF141868">
    <property type="entry name" value="EAL domain-like"/>
    <property type="match status" value="1"/>
</dbReference>
<accession>A0A9X2SBF6</accession>
<dbReference type="SUPFAM" id="SSF55073">
    <property type="entry name" value="Nucleotide cyclase"/>
    <property type="match status" value="1"/>
</dbReference>
<dbReference type="AlphaFoldDB" id="A0A9X2SBF6"/>
<keyword evidence="1" id="KW-1133">Transmembrane helix</keyword>
<evidence type="ECO:0000259" key="3">
    <source>
        <dbReference type="PROSITE" id="PS50887"/>
    </source>
</evidence>